<dbReference type="EMBL" id="JAVIZJ010000004">
    <property type="protein sequence ID" value="MDR6210017.1"/>
    <property type="molecule type" value="Genomic_DNA"/>
</dbReference>
<evidence type="ECO:0000313" key="1">
    <source>
        <dbReference type="EMBL" id="MDR6210017.1"/>
    </source>
</evidence>
<gene>
    <name evidence="1" type="ORF">QE364_001724</name>
</gene>
<name>A0ACC6IH21_9ACTN</name>
<evidence type="ECO:0000313" key="2">
    <source>
        <dbReference type="Proteomes" id="UP001261666"/>
    </source>
</evidence>
<comment type="caution">
    <text evidence="1">The sequence shown here is derived from an EMBL/GenBank/DDBJ whole genome shotgun (WGS) entry which is preliminary data.</text>
</comment>
<proteinExistence type="predicted"/>
<accession>A0ACC6IH21</accession>
<keyword evidence="2" id="KW-1185">Reference proteome</keyword>
<dbReference type="Proteomes" id="UP001261666">
    <property type="component" value="Unassembled WGS sequence"/>
</dbReference>
<protein>
    <submittedName>
        <fullName evidence="1">Pimeloyl-ACP methyl ester carboxylesterase</fullName>
    </submittedName>
</protein>
<organism evidence="1 2">
    <name type="scientific">Nocardioides zeae</name>
    <dbReference type="NCBI Taxonomy" id="1457234"/>
    <lineage>
        <taxon>Bacteria</taxon>
        <taxon>Bacillati</taxon>
        <taxon>Actinomycetota</taxon>
        <taxon>Actinomycetes</taxon>
        <taxon>Propionibacteriales</taxon>
        <taxon>Nocardioidaceae</taxon>
        <taxon>Nocardioides</taxon>
    </lineage>
</organism>
<reference evidence="1" key="1">
    <citation type="submission" date="2023-08" db="EMBL/GenBank/DDBJ databases">
        <title>Functional and genomic diversity of the sorghum phyllosphere microbiome.</title>
        <authorList>
            <person name="Shade A."/>
        </authorList>
    </citation>
    <scope>NUCLEOTIDE SEQUENCE</scope>
    <source>
        <strain evidence="1">SORGH_AS_0885</strain>
    </source>
</reference>
<sequence>MTRAIVPASAFPAGHPGRDLLTARTPFLASRSDQRFSYALQLPSTYADDSDPLHVLVAVHGTGRRAERYLDAFADFGEQHGVAVLAPFFPAGISDPNDVHNYKFIAYDDIRFDLVLLAMLDEAATRWNLAVDRFALHGFSGGGQFSHRFLYLHPDRLSAVSIGAPGRVTLPDRNETWWKGVGDIEERFGLAWRPDVVASVPTQLVIGALDDRAQDLATVEPDGNGATRRQRLDRLAEHLRGIGCEPLVTVVPDVAHDAMGVLPVVRDFLAARVVSSLPERRPPAGS</sequence>